<dbReference type="Proteomes" id="UP000075615">
    <property type="component" value="Unassembled WGS sequence"/>
</dbReference>
<sequence>MHLSHIKETSLYISDLNRTENFYHTKLGLSVAAKVDGRHIFFKVGNCMLLCFLPEVSKIEETLPPHFAKGKQHMAFGIPLKEYEDWKKKLMNLGIPITCEHHWRERIYSLYFEDPDGNVLEIVPNELWDN</sequence>
<proteinExistence type="predicted"/>
<reference evidence="2 3" key="1">
    <citation type="submission" date="2016-01" db="EMBL/GenBank/DDBJ databases">
        <title>Genome sequencing of Roseivirga echinicomitans KMM 6058.</title>
        <authorList>
            <person name="Selvaratnam C."/>
            <person name="Thevarajoo S."/>
            <person name="Goh K.M."/>
            <person name="Ee R."/>
            <person name="Chan K.-G."/>
            <person name="Chong C.S."/>
        </authorList>
    </citation>
    <scope>NUCLEOTIDE SEQUENCE [LARGE SCALE GENOMIC DNA]</scope>
    <source>
        <strain evidence="2 3">KMM 6058</strain>
    </source>
</reference>
<evidence type="ECO:0000313" key="2">
    <source>
        <dbReference type="EMBL" id="KYG83898.1"/>
    </source>
</evidence>
<keyword evidence="3" id="KW-1185">Reference proteome</keyword>
<evidence type="ECO:0000313" key="3">
    <source>
        <dbReference type="Proteomes" id="UP000075615"/>
    </source>
</evidence>
<accession>A0A150XYU9</accession>
<dbReference type="AlphaFoldDB" id="A0A150XYU9"/>
<dbReference type="EMBL" id="LRDB01000001">
    <property type="protein sequence ID" value="KYG83898.1"/>
    <property type="molecule type" value="Genomic_DNA"/>
</dbReference>
<feature type="domain" description="VOC" evidence="1">
    <location>
        <begin position="2"/>
        <end position="125"/>
    </location>
</feature>
<dbReference type="InterPro" id="IPR004360">
    <property type="entry name" value="Glyas_Fos-R_dOase_dom"/>
</dbReference>
<dbReference type="Pfam" id="PF00903">
    <property type="entry name" value="Glyoxalase"/>
    <property type="match status" value="1"/>
</dbReference>
<dbReference type="PROSITE" id="PS51819">
    <property type="entry name" value="VOC"/>
    <property type="match status" value="1"/>
</dbReference>
<dbReference type="STRING" id="296218.AWN68_01625"/>
<dbReference type="Gene3D" id="3.10.180.10">
    <property type="entry name" value="2,3-Dihydroxybiphenyl 1,2-Dioxygenase, domain 1"/>
    <property type="match status" value="1"/>
</dbReference>
<protein>
    <submittedName>
        <fullName evidence="2">Glyoxalase</fullName>
    </submittedName>
</protein>
<dbReference type="SUPFAM" id="SSF54593">
    <property type="entry name" value="Glyoxalase/Bleomycin resistance protein/Dihydroxybiphenyl dioxygenase"/>
    <property type="match status" value="1"/>
</dbReference>
<organism evidence="2 3">
    <name type="scientific">Roseivirga echinicomitans</name>
    <dbReference type="NCBI Taxonomy" id="296218"/>
    <lineage>
        <taxon>Bacteria</taxon>
        <taxon>Pseudomonadati</taxon>
        <taxon>Bacteroidota</taxon>
        <taxon>Cytophagia</taxon>
        <taxon>Cytophagales</taxon>
        <taxon>Roseivirgaceae</taxon>
        <taxon>Roseivirga</taxon>
    </lineage>
</organism>
<dbReference type="OrthoDB" id="192739at2"/>
<name>A0A150XYU9_9BACT</name>
<gene>
    <name evidence="2" type="ORF">AWN68_01625</name>
</gene>
<dbReference type="InterPro" id="IPR029068">
    <property type="entry name" value="Glyas_Bleomycin-R_OHBP_Dase"/>
</dbReference>
<dbReference type="InterPro" id="IPR037523">
    <property type="entry name" value="VOC_core"/>
</dbReference>
<evidence type="ECO:0000259" key="1">
    <source>
        <dbReference type="PROSITE" id="PS51819"/>
    </source>
</evidence>
<comment type="caution">
    <text evidence="2">The sequence shown here is derived from an EMBL/GenBank/DDBJ whole genome shotgun (WGS) entry which is preliminary data.</text>
</comment>